<proteinExistence type="predicted"/>
<dbReference type="EMBL" id="KZ819308">
    <property type="protein sequence ID" value="PWN94859.1"/>
    <property type="molecule type" value="Genomic_DNA"/>
</dbReference>
<evidence type="ECO:0000313" key="1">
    <source>
        <dbReference type="EMBL" id="PWN94859.1"/>
    </source>
</evidence>
<name>A0A316Z027_9BASI</name>
<dbReference type="GeneID" id="37271031"/>
<evidence type="ECO:0000313" key="2">
    <source>
        <dbReference type="Proteomes" id="UP000245946"/>
    </source>
</evidence>
<dbReference type="AlphaFoldDB" id="A0A316Z027"/>
<dbReference type="Proteomes" id="UP000245946">
    <property type="component" value="Unassembled WGS sequence"/>
</dbReference>
<gene>
    <name evidence="1" type="ORF">FA09DRAFT_332525</name>
</gene>
<accession>A0A316Z027</accession>
<protein>
    <submittedName>
        <fullName evidence="1">Uncharacterized protein</fullName>
    </submittedName>
</protein>
<keyword evidence="2" id="KW-1185">Reference proteome</keyword>
<dbReference type="RefSeq" id="XP_025595138.1">
    <property type="nucleotide sequence ID" value="XM_025743487.1"/>
</dbReference>
<reference evidence="1 2" key="1">
    <citation type="journal article" date="2018" name="Mol. Biol. Evol.">
        <title>Broad Genomic Sampling Reveals a Smut Pathogenic Ancestry of the Fungal Clade Ustilaginomycotina.</title>
        <authorList>
            <person name="Kijpornyongpan T."/>
            <person name="Mondo S.J."/>
            <person name="Barry K."/>
            <person name="Sandor L."/>
            <person name="Lee J."/>
            <person name="Lipzen A."/>
            <person name="Pangilinan J."/>
            <person name="LaButti K."/>
            <person name="Hainaut M."/>
            <person name="Henrissat B."/>
            <person name="Grigoriev I.V."/>
            <person name="Spatafora J.W."/>
            <person name="Aime M.C."/>
        </authorList>
    </citation>
    <scope>NUCLEOTIDE SEQUENCE [LARGE SCALE GENOMIC DNA]</scope>
    <source>
        <strain evidence="1 2">MCA 4186</strain>
    </source>
</reference>
<organism evidence="1 2">
    <name type="scientific">Tilletiopsis washingtonensis</name>
    <dbReference type="NCBI Taxonomy" id="58919"/>
    <lineage>
        <taxon>Eukaryota</taxon>
        <taxon>Fungi</taxon>
        <taxon>Dikarya</taxon>
        <taxon>Basidiomycota</taxon>
        <taxon>Ustilaginomycotina</taxon>
        <taxon>Exobasidiomycetes</taxon>
        <taxon>Entylomatales</taxon>
        <taxon>Entylomatales incertae sedis</taxon>
        <taxon>Tilletiopsis</taxon>
    </lineage>
</organism>
<sequence length="54" mass="5970">MSESCCYLCPWHAPLPGASTADPAPPRHSLFCVPPCHPSLTKIFFHQRPLITLP</sequence>